<sequence length="60" mass="6546">MSSHPPPPTDVKPSLDIPPRHAKSRPTTEDLPASDAALGKQTIVTGSRTQWMDKLETPAW</sequence>
<gene>
    <name evidence="2" type="ORF">BT67DRAFT_99681</name>
</gene>
<comment type="caution">
    <text evidence="2">The sequence shown here is derived from an EMBL/GenBank/DDBJ whole genome shotgun (WGS) entry which is preliminary data.</text>
</comment>
<evidence type="ECO:0000313" key="3">
    <source>
        <dbReference type="Proteomes" id="UP001304895"/>
    </source>
</evidence>
<feature type="region of interest" description="Disordered" evidence="1">
    <location>
        <begin position="1"/>
        <end position="60"/>
    </location>
</feature>
<feature type="compositionally biased region" description="Basic and acidic residues" evidence="1">
    <location>
        <begin position="51"/>
        <end position="60"/>
    </location>
</feature>
<evidence type="ECO:0000256" key="1">
    <source>
        <dbReference type="SAM" id="MobiDB-lite"/>
    </source>
</evidence>
<accession>A0AAN6UST0</accession>
<protein>
    <submittedName>
        <fullName evidence="2">Uncharacterized protein</fullName>
    </submittedName>
</protein>
<keyword evidence="3" id="KW-1185">Reference proteome</keyword>
<reference evidence="2" key="2">
    <citation type="submission" date="2023-05" db="EMBL/GenBank/DDBJ databases">
        <authorList>
            <consortium name="Lawrence Berkeley National Laboratory"/>
            <person name="Steindorff A."/>
            <person name="Hensen N."/>
            <person name="Bonometti L."/>
            <person name="Westerberg I."/>
            <person name="Brannstrom I.O."/>
            <person name="Guillou S."/>
            <person name="Cros-Aarteil S."/>
            <person name="Calhoun S."/>
            <person name="Haridas S."/>
            <person name="Kuo A."/>
            <person name="Mondo S."/>
            <person name="Pangilinan J."/>
            <person name="Riley R."/>
            <person name="Labutti K."/>
            <person name="Andreopoulos B."/>
            <person name="Lipzen A."/>
            <person name="Chen C."/>
            <person name="Yanf M."/>
            <person name="Daum C."/>
            <person name="Ng V."/>
            <person name="Clum A."/>
            <person name="Ohm R."/>
            <person name="Martin F."/>
            <person name="Silar P."/>
            <person name="Natvig D."/>
            <person name="Lalanne C."/>
            <person name="Gautier V."/>
            <person name="Ament-Velasquez S.L."/>
            <person name="Kruys A."/>
            <person name="Hutchinson M.I."/>
            <person name="Powell A.J."/>
            <person name="Barry K."/>
            <person name="Miller A.N."/>
            <person name="Grigoriev I.V."/>
            <person name="Debuchy R."/>
            <person name="Gladieux P."/>
            <person name="Thoren M.H."/>
            <person name="Johannesson H."/>
        </authorList>
    </citation>
    <scope>NUCLEOTIDE SEQUENCE</scope>
    <source>
        <strain evidence="2">CBS 123565</strain>
    </source>
</reference>
<feature type="compositionally biased region" description="Pro residues" evidence="1">
    <location>
        <begin position="1"/>
        <end position="10"/>
    </location>
</feature>
<dbReference type="Proteomes" id="UP001304895">
    <property type="component" value="Unassembled WGS sequence"/>
</dbReference>
<dbReference type="EMBL" id="MU853402">
    <property type="protein sequence ID" value="KAK4137236.1"/>
    <property type="molecule type" value="Genomic_DNA"/>
</dbReference>
<reference evidence="2" key="1">
    <citation type="journal article" date="2023" name="Mol. Phylogenet. Evol.">
        <title>Genome-scale phylogeny and comparative genomics of the fungal order Sordariales.</title>
        <authorList>
            <person name="Hensen N."/>
            <person name="Bonometti L."/>
            <person name="Westerberg I."/>
            <person name="Brannstrom I.O."/>
            <person name="Guillou S."/>
            <person name="Cros-Aarteil S."/>
            <person name="Calhoun S."/>
            <person name="Haridas S."/>
            <person name="Kuo A."/>
            <person name="Mondo S."/>
            <person name="Pangilinan J."/>
            <person name="Riley R."/>
            <person name="LaButti K."/>
            <person name="Andreopoulos B."/>
            <person name="Lipzen A."/>
            <person name="Chen C."/>
            <person name="Yan M."/>
            <person name="Daum C."/>
            <person name="Ng V."/>
            <person name="Clum A."/>
            <person name="Steindorff A."/>
            <person name="Ohm R.A."/>
            <person name="Martin F."/>
            <person name="Silar P."/>
            <person name="Natvig D.O."/>
            <person name="Lalanne C."/>
            <person name="Gautier V."/>
            <person name="Ament-Velasquez S.L."/>
            <person name="Kruys A."/>
            <person name="Hutchinson M.I."/>
            <person name="Powell A.J."/>
            <person name="Barry K."/>
            <person name="Miller A.N."/>
            <person name="Grigoriev I.V."/>
            <person name="Debuchy R."/>
            <person name="Gladieux P."/>
            <person name="Hiltunen Thoren M."/>
            <person name="Johannesson H."/>
        </authorList>
    </citation>
    <scope>NUCLEOTIDE SEQUENCE</scope>
    <source>
        <strain evidence="2">CBS 123565</strain>
    </source>
</reference>
<evidence type="ECO:0000313" key="2">
    <source>
        <dbReference type="EMBL" id="KAK4137236.1"/>
    </source>
</evidence>
<proteinExistence type="predicted"/>
<organism evidence="2 3">
    <name type="scientific">Trichocladium antarcticum</name>
    <dbReference type="NCBI Taxonomy" id="1450529"/>
    <lineage>
        <taxon>Eukaryota</taxon>
        <taxon>Fungi</taxon>
        <taxon>Dikarya</taxon>
        <taxon>Ascomycota</taxon>
        <taxon>Pezizomycotina</taxon>
        <taxon>Sordariomycetes</taxon>
        <taxon>Sordariomycetidae</taxon>
        <taxon>Sordariales</taxon>
        <taxon>Chaetomiaceae</taxon>
        <taxon>Trichocladium</taxon>
    </lineage>
</organism>
<name>A0AAN6UST0_9PEZI</name>
<dbReference type="AlphaFoldDB" id="A0AAN6UST0"/>